<keyword evidence="2" id="KW-0472">Membrane</keyword>
<sequence>MDIQQTLLLPSQESLVQRLEHIASYSEQLVLVSGVRGSGKTTLVTALASELDNYNSALVICPMHAESAEIRRKILIQLISSPIFDDALPLADTLLRIQSSLTKPLHIIIDDAQYMPRELWAECLVLTQLKCAGKPISITFTIEPDSLTELNLELTESMQSLLLNVEVEPLSLAEREGLYRTLLIRSHKTPFIPREIIQAQIEKQHGTPAEVLDLLKKALEDKPEEIKSWPKYLHWLVSLFVFMAMAGIGIAIYLTQSKQQAENEPEIVFAEYQLPTSRAQWFIHHYGKSLVSAAIKIQPEEIPSKQGFNLVGDKVIESMLPIYPSRDDEGSEPVNKMGLSSQEDSASNNMHLSMSDADVDSNVNHDVQVADVDEDITIVERDKLEVSSIDVAVQQDSALLTDRAGYTLQIASVRDDKSLKAIVSKLSQIQQNELQLVQANFKQRHIVLFGQFDSVIEAQKQSDNLQQDLGLSAPWIRKWSDLKGYEIKSN</sequence>
<dbReference type="PANTHER" id="PTHR35894:SF5">
    <property type="entry name" value="MU-LIKE PROPHAGE FLUMU DNA TRANSPOSITION PROTEIN B"/>
    <property type="match status" value="1"/>
</dbReference>
<dbReference type="SUPFAM" id="SSF52540">
    <property type="entry name" value="P-loop containing nucleoside triphosphate hydrolases"/>
    <property type="match status" value="1"/>
</dbReference>
<reference evidence="4 5" key="1">
    <citation type="submission" date="2022-01" db="EMBL/GenBank/DDBJ databases">
        <title>Whole genome-based taxonomy of the Shewanellaceae.</title>
        <authorList>
            <person name="Martin-Rodriguez A.J."/>
        </authorList>
    </citation>
    <scope>NUCLEOTIDE SEQUENCE [LARGE SCALE GENOMIC DNA]</scope>
    <source>
        <strain evidence="4 5">DSM 24955</strain>
    </source>
</reference>
<feature type="region of interest" description="Disordered" evidence="1">
    <location>
        <begin position="326"/>
        <end position="346"/>
    </location>
</feature>
<dbReference type="Proteomes" id="UP001202134">
    <property type="component" value="Unassembled WGS sequence"/>
</dbReference>
<dbReference type="InterPro" id="IPR049945">
    <property type="entry name" value="AAA_22"/>
</dbReference>
<protein>
    <submittedName>
        <fullName evidence="4">AAA family ATPase</fullName>
    </submittedName>
</protein>
<keyword evidence="2" id="KW-1133">Transmembrane helix</keyword>
<evidence type="ECO:0000259" key="3">
    <source>
        <dbReference type="PROSITE" id="PS51724"/>
    </source>
</evidence>
<comment type="caution">
    <text evidence="4">The sequence shown here is derived from an EMBL/GenBank/DDBJ whole genome shotgun (WGS) entry which is preliminary data.</text>
</comment>
<feature type="transmembrane region" description="Helical" evidence="2">
    <location>
        <begin position="232"/>
        <end position="254"/>
    </location>
</feature>
<gene>
    <name evidence="4" type="ORF">L2737_17145</name>
</gene>
<evidence type="ECO:0000313" key="5">
    <source>
        <dbReference type="Proteomes" id="UP001202134"/>
    </source>
</evidence>
<feature type="domain" description="SPOR" evidence="3">
    <location>
        <begin position="400"/>
        <end position="478"/>
    </location>
</feature>
<dbReference type="PANTHER" id="PTHR35894">
    <property type="entry name" value="GENERAL SECRETION PATHWAY PROTEIN A-RELATED"/>
    <property type="match status" value="1"/>
</dbReference>
<dbReference type="EMBL" id="JAKIKU010000010">
    <property type="protein sequence ID" value="MCL1047027.1"/>
    <property type="molecule type" value="Genomic_DNA"/>
</dbReference>
<evidence type="ECO:0000313" key="4">
    <source>
        <dbReference type="EMBL" id="MCL1047027.1"/>
    </source>
</evidence>
<organism evidence="4 5">
    <name type="scientific">Shewanella electrodiphila</name>
    <dbReference type="NCBI Taxonomy" id="934143"/>
    <lineage>
        <taxon>Bacteria</taxon>
        <taxon>Pseudomonadati</taxon>
        <taxon>Pseudomonadota</taxon>
        <taxon>Gammaproteobacteria</taxon>
        <taxon>Alteromonadales</taxon>
        <taxon>Shewanellaceae</taxon>
        <taxon>Shewanella</taxon>
    </lineage>
</organism>
<dbReference type="InterPro" id="IPR036680">
    <property type="entry name" value="SPOR-like_sf"/>
</dbReference>
<name>A0ABT0KT37_9GAMM</name>
<dbReference type="Pfam" id="PF13401">
    <property type="entry name" value="AAA_22"/>
    <property type="match status" value="1"/>
</dbReference>
<proteinExistence type="predicted"/>
<keyword evidence="5" id="KW-1185">Reference proteome</keyword>
<dbReference type="InterPro" id="IPR052026">
    <property type="entry name" value="ExeA_AAA_ATPase_DNA-bind"/>
</dbReference>
<dbReference type="Gene3D" id="3.30.70.1070">
    <property type="entry name" value="Sporulation related repeat"/>
    <property type="match status" value="1"/>
</dbReference>
<evidence type="ECO:0000256" key="2">
    <source>
        <dbReference type="SAM" id="Phobius"/>
    </source>
</evidence>
<dbReference type="PROSITE" id="PS51724">
    <property type="entry name" value="SPOR"/>
    <property type="match status" value="1"/>
</dbReference>
<dbReference type="Gene3D" id="3.40.50.300">
    <property type="entry name" value="P-loop containing nucleotide triphosphate hydrolases"/>
    <property type="match status" value="1"/>
</dbReference>
<dbReference type="SUPFAM" id="SSF110997">
    <property type="entry name" value="Sporulation related repeat"/>
    <property type="match status" value="1"/>
</dbReference>
<keyword evidence="2" id="KW-0812">Transmembrane</keyword>
<dbReference type="InterPro" id="IPR027417">
    <property type="entry name" value="P-loop_NTPase"/>
</dbReference>
<dbReference type="InterPro" id="IPR007730">
    <property type="entry name" value="SPOR-like_dom"/>
</dbReference>
<dbReference type="RefSeq" id="WP_248956551.1">
    <property type="nucleotide sequence ID" value="NZ_JAKIKU010000010.1"/>
</dbReference>
<accession>A0ABT0KT37</accession>
<evidence type="ECO:0000256" key="1">
    <source>
        <dbReference type="SAM" id="MobiDB-lite"/>
    </source>
</evidence>